<organism evidence="2 3">
    <name type="scientific">Nyctereutes procyonoides</name>
    <name type="common">Raccoon dog</name>
    <name type="synonym">Canis procyonoides</name>
    <dbReference type="NCBI Taxonomy" id="34880"/>
    <lineage>
        <taxon>Eukaryota</taxon>
        <taxon>Metazoa</taxon>
        <taxon>Chordata</taxon>
        <taxon>Craniata</taxon>
        <taxon>Vertebrata</taxon>
        <taxon>Euteleostomi</taxon>
        <taxon>Mammalia</taxon>
        <taxon>Eutheria</taxon>
        <taxon>Laurasiatheria</taxon>
        <taxon>Carnivora</taxon>
        <taxon>Caniformia</taxon>
        <taxon>Canidae</taxon>
        <taxon>Nyctereutes</taxon>
    </lineage>
</organism>
<comment type="caution">
    <text evidence="2">The sequence shown here is derived from an EMBL/GenBank/DDBJ whole genome shotgun (WGS) entry which is preliminary data.</text>
</comment>
<reference evidence="2" key="1">
    <citation type="submission" date="2020-12" db="EMBL/GenBank/DDBJ databases">
        <authorList>
            <consortium name="Molecular Ecology Group"/>
        </authorList>
    </citation>
    <scope>NUCLEOTIDE SEQUENCE</scope>
    <source>
        <strain evidence="2">TBG_1078</strain>
    </source>
</reference>
<name>A0A811YWY5_NYCPR</name>
<evidence type="ECO:0000313" key="2">
    <source>
        <dbReference type="EMBL" id="CAD7680960.1"/>
    </source>
</evidence>
<dbReference type="Proteomes" id="UP000645828">
    <property type="component" value="Unassembled WGS sequence"/>
</dbReference>
<proteinExistence type="predicted"/>
<dbReference type="AlphaFoldDB" id="A0A811YWY5"/>
<protein>
    <submittedName>
        <fullName evidence="2">(raccoon dog) hypothetical protein</fullName>
    </submittedName>
</protein>
<feature type="region of interest" description="Disordered" evidence="1">
    <location>
        <begin position="173"/>
        <end position="198"/>
    </location>
</feature>
<dbReference type="EMBL" id="CAJHUB010000750">
    <property type="protein sequence ID" value="CAD7680960.1"/>
    <property type="molecule type" value="Genomic_DNA"/>
</dbReference>
<keyword evidence="3" id="KW-1185">Reference proteome</keyword>
<evidence type="ECO:0000313" key="3">
    <source>
        <dbReference type="Proteomes" id="UP000645828"/>
    </source>
</evidence>
<gene>
    <name evidence="2" type="ORF">NYPRO_LOCUS13752</name>
</gene>
<accession>A0A811YWY5</accession>
<evidence type="ECO:0000256" key="1">
    <source>
        <dbReference type="SAM" id="MobiDB-lite"/>
    </source>
</evidence>
<sequence length="242" mass="25460">MDSPSINVSDQSKKKKTFTIALKMAPGGYKPCLGSATYPRPLFPGLPGRGAWKRSGAPALGRGKVGLSVATVSQPAAHELKHSISLHFAPSGGQLIDPGEGLPPRTGPRAARGGRTRIGHRCTTCLAHEAHEVFVSQMRGASGDHVRASSQVPHGARTHLVCIPVMTITTQAHTQAPEHRAPGHSPGSGLPRDRQSLGNQRSDSLLDTLFLPISNTLKLFSTSLTHASAACTCPKIIVFVVG</sequence>